<dbReference type="HAMAP" id="MF_02065">
    <property type="entry name" value="MltG"/>
    <property type="match status" value="1"/>
</dbReference>
<comment type="similarity">
    <text evidence="7">Belongs to the transglycosylase MltG family.</text>
</comment>
<accession>A0ABW4CRG9</accession>
<gene>
    <name evidence="7 8" type="primary">mltG</name>
    <name evidence="8" type="ORF">ACFQ5K_01075</name>
</gene>
<evidence type="ECO:0000256" key="3">
    <source>
        <dbReference type="ARBA" id="ARBA00022989"/>
    </source>
</evidence>
<name>A0ABW4CRG9_9LACO</name>
<dbReference type="EMBL" id="JBHTOK010000005">
    <property type="protein sequence ID" value="MFD1439984.1"/>
    <property type="molecule type" value="Genomic_DNA"/>
</dbReference>
<dbReference type="CDD" id="cd08010">
    <property type="entry name" value="MltG_like"/>
    <property type="match status" value="1"/>
</dbReference>
<evidence type="ECO:0000256" key="6">
    <source>
        <dbReference type="ARBA" id="ARBA00023316"/>
    </source>
</evidence>
<comment type="function">
    <text evidence="7">Functions as a peptidoglycan terminase that cleaves nascent peptidoglycan strands endolytically to terminate their elongation.</text>
</comment>
<organism evidence="8 9">
    <name type="scientific">Lacticaseibacillus hegangensis</name>
    <dbReference type="NCBI Taxonomy" id="2486010"/>
    <lineage>
        <taxon>Bacteria</taxon>
        <taxon>Bacillati</taxon>
        <taxon>Bacillota</taxon>
        <taxon>Bacilli</taxon>
        <taxon>Lactobacillales</taxon>
        <taxon>Lactobacillaceae</taxon>
        <taxon>Lacticaseibacillus</taxon>
    </lineage>
</organism>
<keyword evidence="2 7" id="KW-0812">Transmembrane</keyword>
<keyword evidence="9" id="KW-1185">Reference proteome</keyword>
<evidence type="ECO:0000256" key="4">
    <source>
        <dbReference type="ARBA" id="ARBA00023136"/>
    </source>
</evidence>
<protein>
    <recommendedName>
        <fullName evidence="7">Endolytic murein transglycosylase</fullName>
        <ecNumber evidence="7">4.2.2.29</ecNumber>
    </recommendedName>
    <alternativeName>
        <fullName evidence="7">Peptidoglycan lytic transglycosylase</fullName>
    </alternativeName>
    <alternativeName>
        <fullName evidence="7">Peptidoglycan polymerization terminase</fullName>
    </alternativeName>
</protein>
<dbReference type="NCBIfam" id="TIGR00247">
    <property type="entry name" value="endolytic transglycosylase MltG"/>
    <property type="match status" value="1"/>
</dbReference>
<dbReference type="PANTHER" id="PTHR30518:SF2">
    <property type="entry name" value="ENDOLYTIC MUREIN TRANSGLYCOSYLASE"/>
    <property type="match status" value="1"/>
</dbReference>
<feature type="transmembrane region" description="Helical" evidence="7">
    <location>
        <begin position="24"/>
        <end position="47"/>
    </location>
</feature>
<evidence type="ECO:0000313" key="8">
    <source>
        <dbReference type="EMBL" id="MFD1439984.1"/>
    </source>
</evidence>
<proteinExistence type="inferred from homology"/>
<evidence type="ECO:0000313" key="9">
    <source>
        <dbReference type="Proteomes" id="UP001597212"/>
    </source>
</evidence>
<keyword evidence="4 7" id="KW-0472">Membrane</keyword>
<comment type="subcellular location">
    <subcellularLocation>
        <location evidence="7">Cell membrane</location>
        <topology evidence="7">Single-pass membrane protein</topology>
    </subcellularLocation>
</comment>
<dbReference type="PANTHER" id="PTHR30518">
    <property type="entry name" value="ENDOLYTIC MUREIN TRANSGLYCOSYLASE"/>
    <property type="match status" value="1"/>
</dbReference>
<keyword evidence="3 7" id="KW-1133">Transmembrane helix</keyword>
<comment type="caution">
    <text evidence="8">The sequence shown here is derived from an EMBL/GenBank/DDBJ whole genome shotgun (WGS) entry which is preliminary data.</text>
</comment>
<reference evidence="9" key="1">
    <citation type="journal article" date="2019" name="Int. J. Syst. Evol. Microbiol.">
        <title>The Global Catalogue of Microorganisms (GCM) 10K type strain sequencing project: providing services to taxonomists for standard genome sequencing and annotation.</title>
        <authorList>
            <consortium name="The Broad Institute Genomics Platform"/>
            <consortium name="The Broad Institute Genome Sequencing Center for Infectious Disease"/>
            <person name="Wu L."/>
            <person name="Ma J."/>
        </authorList>
    </citation>
    <scope>NUCLEOTIDE SEQUENCE [LARGE SCALE GENOMIC DNA]</scope>
    <source>
        <strain evidence="9">CCM 8912</strain>
    </source>
</reference>
<evidence type="ECO:0000256" key="5">
    <source>
        <dbReference type="ARBA" id="ARBA00023239"/>
    </source>
</evidence>
<dbReference type="Gene3D" id="3.30.1490.480">
    <property type="entry name" value="Endolytic murein transglycosylase"/>
    <property type="match status" value="1"/>
</dbReference>
<evidence type="ECO:0000256" key="2">
    <source>
        <dbReference type="ARBA" id="ARBA00022692"/>
    </source>
</evidence>
<keyword evidence="6 7" id="KW-0961">Cell wall biogenesis/degradation</keyword>
<dbReference type="Pfam" id="PF02618">
    <property type="entry name" value="YceG"/>
    <property type="match status" value="1"/>
</dbReference>
<keyword evidence="1 7" id="KW-1003">Cell membrane</keyword>
<evidence type="ECO:0000256" key="1">
    <source>
        <dbReference type="ARBA" id="ARBA00022475"/>
    </source>
</evidence>
<comment type="catalytic activity">
    <reaction evidence="7">
        <text>a peptidoglycan chain = a peptidoglycan chain with N-acetyl-1,6-anhydromuramyl-[peptide] at the reducing end + a peptidoglycan chain with N-acetylglucosamine at the non-reducing end.</text>
        <dbReference type="EC" id="4.2.2.29"/>
    </reaction>
</comment>
<dbReference type="InterPro" id="IPR003770">
    <property type="entry name" value="MLTG-like"/>
</dbReference>
<dbReference type="Proteomes" id="UP001597212">
    <property type="component" value="Unassembled WGS sequence"/>
</dbReference>
<evidence type="ECO:0000256" key="7">
    <source>
        <dbReference type="HAMAP-Rule" id="MF_02065"/>
    </source>
</evidence>
<dbReference type="RefSeq" id="WP_164506195.1">
    <property type="nucleotide sequence ID" value="NZ_JBHTOK010000005.1"/>
</dbReference>
<dbReference type="EC" id="4.2.2.29" evidence="7"/>
<feature type="site" description="Important for catalytic activity" evidence="7">
    <location>
        <position position="258"/>
    </location>
</feature>
<sequence length="381" mass="41673">MDQQPSSNQRRRRDHQVDQASRHVVRWVIGIGLTVLVLVVLMAGVFVHSALQPADKAAKAPILVTVKTGESTDEIGTKLQEKGLIKSALVFKFYVKFHNVPSYEAGQYSFTKANTMQEMLDTLRGGSSTTGIGTVLVKEGVDAETIADAAAKLHKKDPKLTRANFIAALKDEAFFKRLQKAYPQLLESAGKAKGVRYRLEGYLFPATYTVTENESAQALIAQMVNKTNAVLTPYMANIQKQKLSVQEVLTLASLVEREGVNDLDRGKIAGVFFNRLDAGMPLQSDVAVMYALNKHSTHLTNKDTSVDSPYNLYRNKGYGPGPFNSPSESAIKAVLTPLQRSAGYLYFVANLKTGEIRYAHTLAEQNVNTAAFAADNGQGAN</sequence>
<keyword evidence="5 7" id="KW-0456">Lyase</keyword>